<accession>A0A6C0AKN4</accession>
<dbReference type="EMBL" id="MN740677">
    <property type="protein sequence ID" value="QHS80348.1"/>
    <property type="molecule type" value="Genomic_DNA"/>
</dbReference>
<organism evidence="1">
    <name type="scientific">viral metagenome</name>
    <dbReference type="NCBI Taxonomy" id="1070528"/>
    <lineage>
        <taxon>unclassified sequences</taxon>
        <taxon>metagenomes</taxon>
        <taxon>organismal metagenomes</taxon>
    </lineage>
</organism>
<reference evidence="1" key="1">
    <citation type="journal article" date="2020" name="Nature">
        <title>Giant virus diversity and host interactions through global metagenomics.</title>
        <authorList>
            <person name="Schulz F."/>
            <person name="Roux S."/>
            <person name="Paez-Espino D."/>
            <person name="Jungbluth S."/>
            <person name="Walsh D.A."/>
            <person name="Denef V.J."/>
            <person name="McMahon K.D."/>
            <person name="Konstantinidis K.T."/>
            <person name="Eloe-Fadrosh E.A."/>
            <person name="Kyrpides N.C."/>
            <person name="Woyke T."/>
        </authorList>
    </citation>
    <scope>NUCLEOTIDE SEQUENCE</scope>
    <source>
        <strain evidence="1">GVMAG-S-1039698-54</strain>
    </source>
</reference>
<evidence type="ECO:0008006" key="2">
    <source>
        <dbReference type="Google" id="ProtNLM"/>
    </source>
</evidence>
<sequence>MGQQQSVQKVNFEDVQFIINSSRNNYILINTLSNHNQNCLITNTITVDKEEQIINGCLSNPNVRIVIYGKNTNDPKIIEKYKQLLNLGFMNIYIYPGGLFEWLCLQDIFGKDEFPTTIDELDIYKYRPKSKFNELLLLENID</sequence>
<name>A0A6C0AKN4_9ZZZZ</name>
<proteinExistence type="predicted"/>
<protein>
    <recommendedName>
        <fullName evidence="2">Rhodanese domain-containing protein</fullName>
    </recommendedName>
</protein>
<dbReference type="AlphaFoldDB" id="A0A6C0AKN4"/>
<dbReference type="InterPro" id="IPR036873">
    <property type="entry name" value="Rhodanese-like_dom_sf"/>
</dbReference>
<dbReference type="SUPFAM" id="SSF52821">
    <property type="entry name" value="Rhodanese/Cell cycle control phosphatase"/>
    <property type="match status" value="1"/>
</dbReference>
<evidence type="ECO:0000313" key="1">
    <source>
        <dbReference type="EMBL" id="QHS80348.1"/>
    </source>
</evidence>